<dbReference type="HOGENOM" id="CLU_026432_0_0_9"/>
<accession>A0A0E3K0J7</accession>
<evidence type="ECO:0000256" key="1">
    <source>
        <dbReference type="ARBA" id="ARBA00022801"/>
    </source>
</evidence>
<protein>
    <submittedName>
        <fullName evidence="4">Protein serine/threonine phosphatase</fullName>
    </submittedName>
</protein>
<dbReference type="InterPro" id="IPR036457">
    <property type="entry name" value="PPM-type-like_dom_sf"/>
</dbReference>
<keyword evidence="2" id="KW-0472">Membrane</keyword>
<dbReference type="Proteomes" id="UP000033115">
    <property type="component" value="Chromosome"/>
</dbReference>
<evidence type="ECO:0000256" key="2">
    <source>
        <dbReference type="SAM" id="Phobius"/>
    </source>
</evidence>
<evidence type="ECO:0000313" key="4">
    <source>
        <dbReference type="EMBL" id="AKA69070.1"/>
    </source>
</evidence>
<dbReference type="Gene3D" id="3.30.450.20">
    <property type="entry name" value="PAS domain"/>
    <property type="match status" value="1"/>
</dbReference>
<dbReference type="RefSeq" id="WP_029163440.1">
    <property type="nucleotide sequence ID" value="NZ_CP009933.1"/>
</dbReference>
<feature type="transmembrane region" description="Helical" evidence="2">
    <location>
        <begin position="21"/>
        <end position="42"/>
    </location>
</feature>
<sequence>MKGKEAPKEFSSSYIKNVSRILLVSNIIISFAVIITAFLGYVNTKNSLIKKAKSQDIIFMVKSMAAKIDGRINRAVETSYIFSRDPLNIEWVKGEEKDEALGNLVLNNLKNIATSYDYNYFFLAEVKTKKYYFREKTNKKINNKNYVVLSENNPEDTWFYEMLKSKKEMSFNVNYDRAMNDDFIFVNTIMGSVENPVGITGVALSLNSITKEFKNFKVGEKSSLWMVDDKGVIKLSDKRKDIGKKVEGILPVDVVKQIESEPKSQIEKVRVAQYYDSNNEIVDYAYSKLNSTDWTLFYKIPRKESISLIDSLRLNTIITVILVLIFFMLLYYFISKKIANPYKQVMLLNSELDYKVNIRTKELKESNEKIRDSIEYAKRLQESILPLNSEIRKAFKDSFVIWKPRDIVGGDFFWLRQIDDVTILAVGDCTGHGVPGALMTMTVNAILHNIVINVNKDDPSIILKELHTRLKDTLNKNSNPESVDDGLDIAIFCISKKSNLLYCSANLDLYIKNGEEVKTFKPQTKGVGYNYIELKENLCNENILIEEGDILIVTTDGFIHQNGGQKNYPFGKKRFYNMIEKCEVKDLASMKLEFENTLEQYINNDEQRDDITVFAFKIK</sequence>
<feature type="transmembrane region" description="Helical" evidence="2">
    <location>
        <begin position="312"/>
        <end position="334"/>
    </location>
</feature>
<proteinExistence type="predicted"/>
<dbReference type="SMART" id="SM00331">
    <property type="entry name" value="PP2C_SIG"/>
    <property type="match status" value="1"/>
</dbReference>
<evidence type="ECO:0000259" key="3">
    <source>
        <dbReference type="SMART" id="SM00331"/>
    </source>
</evidence>
<feature type="domain" description="PPM-type phosphatase" evidence="3">
    <location>
        <begin position="396"/>
        <end position="618"/>
    </location>
</feature>
<dbReference type="PANTHER" id="PTHR43156:SF9">
    <property type="entry name" value="HAMP DOMAIN-CONTAINING PROTEIN"/>
    <property type="match status" value="1"/>
</dbReference>
<dbReference type="GO" id="GO:0016791">
    <property type="term" value="F:phosphatase activity"/>
    <property type="evidence" value="ECO:0007669"/>
    <property type="project" value="TreeGrafter"/>
</dbReference>
<dbReference type="CDD" id="cd18774">
    <property type="entry name" value="PDC2_HK_sensor"/>
    <property type="match status" value="1"/>
</dbReference>
<name>A0A0E3K0J7_CLOSL</name>
<keyword evidence="2" id="KW-1133">Transmembrane helix</keyword>
<keyword evidence="5" id="KW-1185">Reference proteome</keyword>
<dbReference type="EMBL" id="CP009933">
    <property type="protein sequence ID" value="AKA69070.1"/>
    <property type="molecule type" value="Genomic_DNA"/>
</dbReference>
<keyword evidence="2" id="KW-0812">Transmembrane</keyword>
<evidence type="ECO:0000313" key="5">
    <source>
        <dbReference type="Proteomes" id="UP000033115"/>
    </source>
</evidence>
<organism evidence="4 5">
    <name type="scientific">Clostridium scatologenes</name>
    <dbReference type="NCBI Taxonomy" id="1548"/>
    <lineage>
        <taxon>Bacteria</taxon>
        <taxon>Bacillati</taxon>
        <taxon>Bacillota</taxon>
        <taxon>Clostridia</taxon>
        <taxon>Eubacteriales</taxon>
        <taxon>Clostridiaceae</taxon>
        <taxon>Clostridium</taxon>
    </lineage>
</organism>
<dbReference type="Pfam" id="PF07228">
    <property type="entry name" value="SpoIIE"/>
    <property type="match status" value="1"/>
</dbReference>
<dbReference type="AlphaFoldDB" id="A0A0E3K0J7"/>
<dbReference type="Gene3D" id="3.60.40.10">
    <property type="entry name" value="PPM-type phosphatase domain"/>
    <property type="match status" value="1"/>
</dbReference>
<reference evidence="4 5" key="1">
    <citation type="journal article" date="2015" name="J. Biotechnol.">
        <title>Complete genome sequence of a malodorant-producing acetogen, Clostridium scatologenes ATCC 25775(T).</title>
        <authorList>
            <person name="Zhu Z."/>
            <person name="Guo T."/>
            <person name="Zheng H."/>
            <person name="Song T."/>
            <person name="Ouyang P."/>
            <person name="Xie J."/>
        </authorList>
    </citation>
    <scope>NUCLEOTIDE SEQUENCE [LARGE SCALE GENOMIC DNA]</scope>
    <source>
        <strain evidence="4 5">ATCC 25775</strain>
    </source>
</reference>
<dbReference type="InterPro" id="IPR001932">
    <property type="entry name" value="PPM-type_phosphatase-like_dom"/>
</dbReference>
<dbReference type="PANTHER" id="PTHR43156">
    <property type="entry name" value="STAGE II SPORULATION PROTEIN E-RELATED"/>
    <property type="match status" value="1"/>
</dbReference>
<dbReference type="InterPro" id="IPR052016">
    <property type="entry name" value="Bact_Sigma-Reg"/>
</dbReference>
<dbReference type="STRING" id="1548.CSCA_1945"/>
<keyword evidence="1" id="KW-0378">Hydrolase</keyword>
<gene>
    <name evidence="4" type="ORF">CSCA_1945</name>
</gene>
<dbReference type="KEGG" id="csq:CSCA_1945"/>